<reference evidence="3 4" key="1">
    <citation type="submission" date="2017-01" db="EMBL/GenBank/DDBJ databases">
        <authorList>
            <person name="Mah S.A."/>
            <person name="Swanson W.J."/>
            <person name="Moy G.W."/>
            <person name="Vacquier V.D."/>
        </authorList>
    </citation>
    <scope>NUCLEOTIDE SEQUENCE [LARGE SCALE GENOMIC DNA]</scope>
    <source>
        <strain evidence="3 4">ASpG1</strain>
    </source>
</reference>
<keyword evidence="2" id="KW-0820">tRNA-binding</keyword>
<dbReference type="OrthoDB" id="9801395at2"/>
<evidence type="ECO:0000313" key="4">
    <source>
        <dbReference type="Proteomes" id="UP000186400"/>
    </source>
</evidence>
<dbReference type="RefSeq" id="WP_076487706.1">
    <property type="nucleotide sequence ID" value="NZ_FTMS01000002.1"/>
</dbReference>
<comment type="subcellular location">
    <subcellularLocation>
        <location evidence="2">Cytoplasm</location>
    </subcellularLocation>
</comment>
<name>A0A1N6P7L1_9SPIO</name>
<comment type="subunit">
    <text evidence="2">Homodimer.</text>
</comment>
<dbReference type="CDD" id="cd00563">
    <property type="entry name" value="Dtyr_deacylase"/>
    <property type="match status" value="1"/>
</dbReference>
<evidence type="ECO:0000313" key="3">
    <source>
        <dbReference type="EMBL" id="SIQ00236.1"/>
    </source>
</evidence>
<gene>
    <name evidence="2" type="primary">dtd</name>
    <name evidence="3" type="ORF">SAMN05920897_102165</name>
</gene>
<dbReference type="GO" id="GO:0005737">
    <property type="term" value="C:cytoplasm"/>
    <property type="evidence" value="ECO:0007669"/>
    <property type="project" value="UniProtKB-SubCell"/>
</dbReference>
<dbReference type="GO" id="GO:0019478">
    <property type="term" value="P:D-amino acid catabolic process"/>
    <property type="evidence" value="ECO:0007669"/>
    <property type="project" value="UniProtKB-UniRule"/>
</dbReference>
<dbReference type="GO" id="GO:0000049">
    <property type="term" value="F:tRNA binding"/>
    <property type="evidence" value="ECO:0007669"/>
    <property type="project" value="UniProtKB-UniRule"/>
</dbReference>
<dbReference type="GO" id="GO:0051500">
    <property type="term" value="F:D-tyrosyl-tRNA(Tyr) deacylase activity"/>
    <property type="evidence" value="ECO:0007669"/>
    <property type="project" value="TreeGrafter"/>
</dbReference>
<dbReference type="PANTHER" id="PTHR10472">
    <property type="entry name" value="D-TYROSYL-TRNA TYR DEACYLASE"/>
    <property type="match status" value="1"/>
</dbReference>
<dbReference type="SUPFAM" id="SSF69500">
    <property type="entry name" value="DTD-like"/>
    <property type="match status" value="1"/>
</dbReference>
<dbReference type="Pfam" id="PF02580">
    <property type="entry name" value="Tyr_Deacylase"/>
    <property type="match status" value="1"/>
</dbReference>
<proteinExistence type="inferred from homology"/>
<comment type="catalytic activity">
    <reaction evidence="2">
        <text>a D-aminoacyl-tRNA + H2O = a tRNA + a D-alpha-amino acid + H(+)</text>
        <dbReference type="Rhea" id="RHEA:13953"/>
        <dbReference type="Rhea" id="RHEA-COMP:10123"/>
        <dbReference type="Rhea" id="RHEA-COMP:10124"/>
        <dbReference type="ChEBI" id="CHEBI:15377"/>
        <dbReference type="ChEBI" id="CHEBI:15378"/>
        <dbReference type="ChEBI" id="CHEBI:59871"/>
        <dbReference type="ChEBI" id="CHEBI:78442"/>
        <dbReference type="ChEBI" id="CHEBI:79333"/>
        <dbReference type="EC" id="3.1.1.96"/>
    </reaction>
</comment>
<dbReference type="EMBL" id="FTMS01000002">
    <property type="protein sequence ID" value="SIQ00236.1"/>
    <property type="molecule type" value="Genomic_DNA"/>
</dbReference>
<keyword evidence="2" id="KW-0963">Cytoplasm</keyword>
<dbReference type="FunFam" id="3.50.80.10:FF:000001">
    <property type="entry name" value="D-aminoacyl-tRNA deacylase"/>
    <property type="match status" value="1"/>
</dbReference>
<keyword evidence="4" id="KW-1185">Reference proteome</keyword>
<dbReference type="NCBIfam" id="TIGR00256">
    <property type="entry name" value="D-aminoacyl-tRNA deacylase"/>
    <property type="match status" value="1"/>
</dbReference>
<comment type="similarity">
    <text evidence="1 2">Belongs to the DTD family.</text>
</comment>
<dbReference type="Proteomes" id="UP000186400">
    <property type="component" value="Unassembled WGS sequence"/>
</dbReference>
<keyword evidence="2" id="KW-0378">Hydrolase</keyword>
<dbReference type="EC" id="3.1.1.96" evidence="2"/>
<dbReference type="GO" id="GO:0106026">
    <property type="term" value="F:Gly-tRNA(Ala) deacylase activity"/>
    <property type="evidence" value="ECO:0007669"/>
    <property type="project" value="UniProtKB-UniRule"/>
</dbReference>
<organism evidence="3 4">
    <name type="scientific">Alkalispirochaeta americana</name>
    <dbReference type="NCBI Taxonomy" id="159291"/>
    <lineage>
        <taxon>Bacteria</taxon>
        <taxon>Pseudomonadati</taxon>
        <taxon>Spirochaetota</taxon>
        <taxon>Spirochaetia</taxon>
        <taxon>Spirochaetales</taxon>
        <taxon>Spirochaetaceae</taxon>
        <taxon>Alkalispirochaeta</taxon>
    </lineage>
</organism>
<dbReference type="InterPro" id="IPR003732">
    <property type="entry name" value="Daa-tRNA_deacyls_DTD"/>
</dbReference>
<feature type="short sequence motif" description="Gly-cisPro motif, important for rejection of L-amino acids" evidence="2">
    <location>
        <begin position="136"/>
        <end position="137"/>
    </location>
</feature>
<dbReference type="GO" id="GO:0043908">
    <property type="term" value="F:Ser(Gly)-tRNA(Ala) hydrolase activity"/>
    <property type="evidence" value="ECO:0007669"/>
    <property type="project" value="UniProtKB-UniRule"/>
</dbReference>
<dbReference type="HAMAP" id="MF_00518">
    <property type="entry name" value="Deacylase_Dtd"/>
    <property type="match status" value="1"/>
</dbReference>
<comment type="function">
    <text evidence="2">An aminoacyl-tRNA editing enzyme that deacylates mischarged D-aminoacyl-tRNAs. Also deacylates mischarged glycyl-tRNA(Ala), protecting cells against glycine mischarging by AlaRS. Acts via tRNA-based rather than protein-based catalysis; rejects L-amino acids rather than detecting D-amino acids in the active site. By recycling D-aminoacyl-tRNA to D-amino acids and free tRNA molecules, this enzyme counteracts the toxicity associated with the formation of D-aminoacyl-tRNA entities in vivo and helps enforce protein L-homochirality.</text>
</comment>
<dbReference type="InterPro" id="IPR023509">
    <property type="entry name" value="DTD-like_sf"/>
</dbReference>
<dbReference type="AlphaFoldDB" id="A0A1N6P7L1"/>
<dbReference type="EC" id="3.1.1.-" evidence="2"/>
<protein>
    <recommendedName>
        <fullName evidence="2">D-aminoacyl-tRNA deacylase</fullName>
        <shortName evidence="2">DTD</shortName>
        <ecNumber evidence="2">3.1.1.96</ecNumber>
    </recommendedName>
    <alternativeName>
        <fullName evidence="2">Gly-tRNA(Ala) deacylase</fullName>
        <ecNumber evidence="2">3.1.1.-</ecNumber>
    </alternativeName>
</protein>
<evidence type="ECO:0000256" key="2">
    <source>
        <dbReference type="HAMAP-Rule" id="MF_00518"/>
    </source>
</evidence>
<dbReference type="Gene3D" id="3.50.80.10">
    <property type="entry name" value="D-tyrosyl-tRNA(Tyr) deacylase"/>
    <property type="match status" value="1"/>
</dbReference>
<accession>A0A1N6P7L1</accession>
<sequence length="150" mass="16412">MRALLQRVSRASVSSGGIVTGEINQGLLVLLGVASSDTDQELRYTAEKILHLRIFDDDQGKMNRSVLDVGGSILLVSQFTLYGSIKKGRRPGFHEAAEPIRAETLYQEIRSQLSRFVPVETGAFGQVMEVELVNDGPVTIMIDSAEKFSA</sequence>
<keyword evidence="2" id="KW-0694">RNA-binding</keyword>
<comment type="catalytic activity">
    <reaction evidence="2">
        <text>glycyl-tRNA(Ala) + H2O = tRNA(Ala) + glycine + H(+)</text>
        <dbReference type="Rhea" id="RHEA:53744"/>
        <dbReference type="Rhea" id="RHEA-COMP:9657"/>
        <dbReference type="Rhea" id="RHEA-COMP:13640"/>
        <dbReference type="ChEBI" id="CHEBI:15377"/>
        <dbReference type="ChEBI" id="CHEBI:15378"/>
        <dbReference type="ChEBI" id="CHEBI:57305"/>
        <dbReference type="ChEBI" id="CHEBI:78442"/>
        <dbReference type="ChEBI" id="CHEBI:78522"/>
    </reaction>
</comment>
<dbReference type="PANTHER" id="PTHR10472:SF5">
    <property type="entry name" value="D-AMINOACYL-TRNA DEACYLASE 1"/>
    <property type="match status" value="1"/>
</dbReference>
<comment type="domain">
    <text evidence="2">A Gly-cisPro motif from one monomer fits into the active site of the other monomer to allow specific chiral rejection of L-amino acids.</text>
</comment>
<dbReference type="STRING" id="159291.SAMN05920897_102165"/>
<evidence type="ECO:0000256" key="1">
    <source>
        <dbReference type="ARBA" id="ARBA00009673"/>
    </source>
</evidence>